<dbReference type="GO" id="GO:0000981">
    <property type="term" value="F:DNA-binding transcription factor activity, RNA polymerase II-specific"/>
    <property type="evidence" value="ECO:0007669"/>
    <property type="project" value="TreeGrafter"/>
</dbReference>
<reference evidence="3" key="1">
    <citation type="submission" date="2020-10" db="EMBL/GenBank/DDBJ databases">
        <authorList>
            <person name="Kikuchi T."/>
        </authorList>
    </citation>
    <scope>NUCLEOTIDE SEQUENCE</scope>
    <source>
        <strain evidence="3">NKZ352</strain>
    </source>
</reference>
<evidence type="ECO:0000313" key="3">
    <source>
        <dbReference type="EMBL" id="CAD6184199.1"/>
    </source>
</evidence>
<dbReference type="PANTHER" id="PTHR19290:SF164">
    <property type="entry name" value="BHLH DOMAIN-CONTAINING PROTEIN"/>
    <property type="match status" value="1"/>
</dbReference>
<dbReference type="Gene3D" id="4.10.280.10">
    <property type="entry name" value="Helix-loop-helix DNA-binding domain"/>
    <property type="match status" value="1"/>
</dbReference>
<comment type="caution">
    <text evidence="3">The sequence shown here is derived from an EMBL/GenBank/DDBJ whole genome shotgun (WGS) entry which is preliminary data.</text>
</comment>
<dbReference type="InterPro" id="IPR036638">
    <property type="entry name" value="HLH_DNA-bd_sf"/>
</dbReference>
<protein>
    <recommendedName>
        <fullName evidence="2">BHLH domain-containing protein</fullName>
    </recommendedName>
</protein>
<evidence type="ECO:0000259" key="2">
    <source>
        <dbReference type="PROSITE" id="PS50888"/>
    </source>
</evidence>
<organism evidence="3 4">
    <name type="scientific">Caenorhabditis auriculariae</name>
    <dbReference type="NCBI Taxonomy" id="2777116"/>
    <lineage>
        <taxon>Eukaryota</taxon>
        <taxon>Metazoa</taxon>
        <taxon>Ecdysozoa</taxon>
        <taxon>Nematoda</taxon>
        <taxon>Chromadorea</taxon>
        <taxon>Rhabditida</taxon>
        <taxon>Rhabditina</taxon>
        <taxon>Rhabditomorpha</taxon>
        <taxon>Rhabditoidea</taxon>
        <taxon>Rhabditidae</taxon>
        <taxon>Peloderinae</taxon>
        <taxon>Caenorhabditis</taxon>
    </lineage>
</organism>
<keyword evidence="4" id="KW-1185">Reference proteome</keyword>
<dbReference type="SUPFAM" id="SSF47459">
    <property type="entry name" value="HLH, helix-loop-helix DNA-binding domain"/>
    <property type="match status" value="1"/>
</dbReference>
<dbReference type="GO" id="GO:0045944">
    <property type="term" value="P:positive regulation of transcription by RNA polymerase II"/>
    <property type="evidence" value="ECO:0007669"/>
    <property type="project" value="TreeGrafter"/>
</dbReference>
<evidence type="ECO:0000256" key="1">
    <source>
        <dbReference type="SAM" id="MobiDB-lite"/>
    </source>
</evidence>
<dbReference type="GO" id="GO:0007423">
    <property type="term" value="P:sensory organ development"/>
    <property type="evidence" value="ECO:0007669"/>
    <property type="project" value="TreeGrafter"/>
</dbReference>
<dbReference type="SMART" id="SM00353">
    <property type="entry name" value="HLH"/>
    <property type="match status" value="1"/>
</dbReference>
<dbReference type="InterPro" id="IPR050359">
    <property type="entry name" value="bHLH_transcription_factors"/>
</dbReference>
<dbReference type="GO" id="GO:0061564">
    <property type="term" value="P:axon development"/>
    <property type="evidence" value="ECO:0007669"/>
    <property type="project" value="TreeGrafter"/>
</dbReference>
<sequence>MAQTERAKSLLAEDELEPYVRKKRQDGGTRKKMQGLNEQEQNLLRNSINSRERRRMHELNEEFEALRECLPYQNDSSSRRMSKANTLLLASNWIKQLTNANRVLQAELAAARAQVSLGLLFKVAARVVEISESNMRLDAEQFNRMG</sequence>
<dbReference type="EMBL" id="CAJGYM010000001">
    <property type="protein sequence ID" value="CAD6184199.1"/>
    <property type="molecule type" value="Genomic_DNA"/>
</dbReference>
<feature type="domain" description="BHLH" evidence="2">
    <location>
        <begin position="43"/>
        <end position="97"/>
    </location>
</feature>
<dbReference type="PANTHER" id="PTHR19290">
    <property type="entry name" value="BASIC HELIX-LOOP-HELIX PROTEIN NEUROGENIN-RELATED"/>
    <property type="match status" value="1"/>
</dbReference>
<accession>A0A8S1GMC2</accession>
<evidence type="ECO:0000313" key="4">
    <source>
        <dbReference type="Proteomes" id="UP000835052"/>
    </source>
</evidence>
<dbReference type="GO" id="GO:0005634">
    <property type="term" value="C:nucleus"/>
    <property type="evidence" value="ECO:0007669"/>
    <property type="project" value="TreeGrafter"/>
</dbReference>
<dbReference type="GO" id="GO:0046983">
    <property type="term" value="F:protein dimerization activity"/>
    <property type="evidence" value="ECO:0007669"/>
    <property type="project" value="InterPro"/>
</dbReference>
<dbReference type="OrthoDB" id="10011855at2759"/>
<proteinExistence type="predicted"/>
<name>A0A8S1GMC2_9PELO</name>
<dbReference type="Proteomes" id="UP000835052">
    <property type="component" value="Unassembled WGS sequence"/>
</dbReference>
<dbReference type="CDD" id="cd11390">
    <property type="entry name" value="bHLH_TS"/>
    <property type="match status" value="1"/>
</dbReference>
<dbReference type="PROSITE" id="PS50888">
    <property type="entry name" value="BHLH"/>
    <property type="match status" value="1"/>
</dbReference>
<feature type="region of interest" description="Disordered" evidence="1">
    <location>
        <begin position="1"/>
        <end position="41"/>
    </location>
</feature>
<dbReference type="Pfam" id="PF00010">
    <property type="entry name" value="HLH"/>
    <property type="match status" value="1"/>
</dbReference>
<dbReference type="AlphaFoldDB" id="A0A8S1GMC2"/>
<dbReference type="GO" id="GO:0070888">
    <property type="term" value="F:E-box binding"/>
    <property type="evidence" value="ECO:0007669"/>
    <property type="project" value="TreeGrafter"/>
</dbReference>
<dbReference type="InterPro" id="IPR011598">
    <property type="entry name" value="bHLH_dom"/>
</dbReference>
<gene>
    <name evidence="3" type="ORF">CAUJ_LOCUS118</name>
</gene>